<accession>A0A4W2IG59</accession>
<reference evidence="1 2" key="1">
    <citation type="submission" date="2018-11" db="EMBL/GenBank/DDBJ databases">
        <title>Haplotype-resolved cattle genomes.</title>
        <authorList>
            <person name="Low W.Y."/>
            <person name="Tearle R."/>
            <person name="Bickhart D.M."/>
            <person name="Rosen B.D."/>
            <person name="Koren S."/>
            <person name="Rhie A."/>
            <person name="Hiendleder S."/>
            <person name="Phillippy A.M."/>
            <person name="Smith T.P.L."/>
            <person name="Williams J.L."/>
        </authorList>
    </citation>
    <scope>NUCLEOTIDE SEQUENCE [LARGE SCALE GENOMIC DNA]</scope>
</reference>
<evidence type="ECO:0000313" key="1">
    <source>
        <dbReference type="Ensembl" id="ENSBIXP00005043051.1"/>
    </source>
</evidence>
<dbReference type="Ensembl" id="ENSBIXT00005039050.1">
    <property type="protein sequence ID" value="ENSBIXP00005043051.1"/>
    <property type="gene ID" value="ENSBIXG00005026648.1"/>
</dbReference>
<proteinExistence type="predicted"/>
<dbReference type="AlphaFoldDB" id="A0A4W2IG59"/>
<reference evidence="1" key="2">
    <citation type="submission" date="2025-08" db="UniProtKB">
        <authorList>
            <consortium name="Ensembl"/>
        </authorList>
    </citation>
    <scope>IDENTIFICATION</scope>
</reference>
<dbReference type="Proteomes" id="UP000429181">
    <property type="component" value="Chromosome 5"/>
</dbReference>
<protein>
    <submittedName>
        <fullName evidence="1">Uncharacterized protein</fullName>
    </submittedName>
</protein>
<name>A0A4W2IG59_BOBOX</name>
<organism evidence="1 2">
    <name type="scientific">Bos indicus x Bos taurus</name>
    <name type="common">Hybrid cattle</name>
    <dbReference type="NCBI Taxonomy" id="30522"/>
    <lineage>
        <taxon>Eukaryota</taxon>
        <taxon>Metazoa</taxon>
        <taxon>Chordata</taxon>
        <taxon>Craniata</taxon>
        <taxon>Vertebrata</taxon>
        <taxon>Euteleostomi</taxon>
        <taxon>Mammalia</taxon>
        <taxon>Eutheria</taxon>
        <taxon>Laurasiatheria</taxon>
        <taxon>Artiodactyla</taxon>
        <taxon>Ruminantia</taxon>
        <taxon>Pecora</taxon>
        <taxon>Bovidae</taxon>
        <taxon>Bovinae</taxon>
        <taxon>Bos</taxon>
    </lineage>
</organism>
<evidence type="ECO:0000313" key="2">
    <source>
        <dbReference type="Proteomes" id="UP000429181"/>
    </source>
</evidence>
<sequence>IVNPSTFQLPLPPAACEAHLCLHCYRPAAWRLCASQWPWDRQLFKKHQGPDPLGSPACPPPPISQSTRAEAAVGDTSAAFPADRPAFVPRELVATETPNFLSSGDWLQGLLPSQEYHRAGLIKPSIVFLRTCLEPLIVGWDPLSGASAPSRKLGDAVISCPPRESPAGQVCSWSKGRTPAHPSRTTPPIPHLSDHSPYASLFSTTHPSGLPHPYPLLPQALDGVLSLLCGAPDPSKATRMGAGVMVSRAAGLLGSRREIKSSQS</sequence>
<dbReference type="GeneTree" id="ENSGT01090000263379"/>